<protein>
    <submittedName>
        <fullName evidence="6">G protein-coupled receptor</fullName>
    </submittedName>
</protein>
<reference evidence="7" key="1">
    <citation type="journal article" date="2008" name="Nat. Genet.">
        <title>The Pristionchus pacificus genome provides a unique perspective on nematode lifestyle and parasitism.</title>
        <authorList>
            <person name="Dieterich C."/>
            <person name="Clifton S.W."/>
            <person name="Schuster L.N."/>
            <person name="Chinwalla A."/>
            <person name="Delehaunty K."/>
            <person name="Dinkelacker I."/>
            <person name="Fulton L."/>
            <person name="Fulton R."/>
            <person name="Godfrey J."/>
            <person name="Minx P."/>
            <person name="Mitreva M."/>
            <person name="Roeseler W."/>
            <person name="Tian H."/>
            <person name="Witte H."/>
            <person name="Yang S.P."/>
            <person name="Wilson R.K."/>
            <person name="Sommer R.J."/>
        </authorList>
    </citation>
    <scope>NUCLEOTIDE SEQUENCE [LARGE SCALE GENOMIC DNA]</scope>
    <source>
        <strain evidence="7">PS312</strain>
    </source>
</reference>
<keyword evidence="5" id="KW-0472">Membrane</keyword>
<name>A0A2A6CK92_PRIPA</name>
<dbReference type="Pfam" id="PF10317">
    <property type="entry name" value="7TM_GPCR_Srd"/>
    <property type="match status" value="1"/>
</dbReference>
<evidence type="ECO:0000313" key="6">
    <source>
        <dbReference type="EnsemblMetazoa" id="PPA41789.1"/>
    </source>
</evidence>
<dbReference type="InterPro" id="IPR019421">
    <property type="entry name" value="7TM_GPCR_serpentine_rcpt_Srd"/>
</dbReference>
<comment type="similarity">
    <text evidence="2">Belongs to the nematode receptor-like protein srd family.</text>
</comment>
<dbReference type="OrthoDB" id="5821732at2759"/>
<evidence type="ECO:0000256" key="2">
    <source>
        <dbReference type="ARBA" id="ARBA00009166"/>
    </source>
</evidence>
<keyword evidence="4" id="KW-1133">Transmembrane helix</keyword>
<comment type="subcellular location">
    <subcellularLocation>
        <location evidence="1">Membrane</location>
        <topology evidence="1">Multi-pass membrane protein</topology>
    </subcellularLocation>
</comment>
<evidence type="ECO:0000256" key="4">
    <source>
        <dbReference type="ARBA" id="ARBA00022989"/>
    </source>
</evidence>
<evidence type="ECO:0000256" key="3">
    <source>
        <dbReference type="ARBA" id="ARBA00022692"/>
    </source>
</evidence>
<keyword evidence="3" id="KW-0812">Transmembrane</keyword>
<reference evidence="6" key="2">
    <citation type="submission" date="2022-06" db="UniProtKB">
        <authorList>
            <consortium name="EnsemblMetazoa"/>
        </authorList>
    </citation>
    <scope>IDENTIFICATION</scope>
    <source>
        <strain evidence="6">PS312</strain>
    </source>
</reference>
<accession>A0A8R1UYL2</accession>
<dbReference type="GO" id="GO:0016020">
    <property type="term" value="C:membrane"/>
    <property type="evidence" value="ECO:0007669"/>
    <property type="project" value="UniProtKB-SubCell"/>
</dbReference>
<dbReference type="Proteomes" id="UP000005239">
    <property type="component" value="Unassembled WGS sequence"/>
</dbReference>
<gene>
    <name evidence="6" type="primary">WBGene00280158</name>
</gene>
<evidence type="ECO:0000256" key="1">
    <source>
        <dbReference type="ARBA" id="ARBA00004141"/>
    </source>
</evidence>
<dbReference type="EnsemblMetazoa" id="PPA41789.1">
    <property type="protein sequence ID" value="PPA41789.1"/>
    <property type="gene ID" value="WBGene00280158"/>
</dbReference>
<evidence type="ECO:0000256" key="5">
    <source>
        <dbReference type="ARBA" id="ARBA00023136"/>
    </source>
</evidence>
<dbReference type="PANTHER" id="PTHR22945">
    <property type="entry name" value="SERPENTINE RECEPTOR, CLASS D DELTA"/>
    <property type="match status" value="1"/>
</dbReference>
<dbReference type="AlphaFoldDB" id="A0A2A6CK92"/>
<dbReference type="InterPro" id="IPR050920">
    <property type="entry name" value="Nematode_rcpt-like_delta"/>
</dbReference>
<evidence type="ECO:0000313" key="7">
    <source>
        <dbReference type="Proteomes" id="UP000005239"/>
    </source>
</evidence>
<sequence>MLLTIVPLGFEGIVCVYSGPCVYLDSDHTCFLVYTLVLHGFSMFNIQMTANFCFRYYVLKRANPDCCFLYALAPESEVRQLIHRYTPQYDFSKNRVIGLTDLPHSSALPSIFLIVLTALPCTLVNVLVGSKIASVKTRATHDSFLKALVFQAVVSQAFLIADVFYVAGQLDIVRSPLQEYGTHTIADCCIICSPLLTMYYVPPYRRWFFLLNSVRSRQVRLSLINSS</sequence>
<accession>A0A2A6CK92</accession>
<keyword evidence="7" id="KW-1185">Reference proteome</keyword>
<proteinExistence type="inferred from homology"/>
<organism evidence="6 7">
    <name type="scientific">Pristionchus pacificus</name>
    <name type="common">Parasitic nematode worm</name>
    <dbReference type="NCBI Taxonomy" id="54126"/>
    <lineage>
        <taxon>Eukaryota</taxon>
        <taxon>Metazoa</taxon>
        <taxon>Ecdysozoa</taxon>
        <taxon>Nematoda</taxon>
        <taxon>Chromadorea</taxon>
        <taxon>Rhabditida</taxon>
        <taxon>Rhabditina</taxon>
        <taxon>Diplogasteromorpha</taxon>
        <taxon>Diplogasteroidea</taxon>
        <taxon>Neodiplogasteridae</taxon>
        <taxon>Pristionchus</taxon>
    </lineage>
</organism>
<dbReference type="PANTHER" id="PTHR22945:SF40">
    <property type="entry name" value="SERPENTINE RECEPTOR, CLASS D (DELTA)-RELATED"/>
    <property type="match status" value="1"/>
</dbReference>